<dbReference type="Pfam" id="PF01547">
    <property type="entry name" value="SBP_bac_1"/>
    <property type="match status" value="1"/>
</dbReference>
<dbReference type="STRING" id="1108812.AWC16_08930"/>
<evidence type="ECO:0000313" key="1">
    <source>
        <dbReference type="EMBL" id="ORW11965.1"/>
    </source>
</evidence>
<comment type="caution">
    <text evidence="1">The sequence shown here is derived from an EMBL/GenBank/DDBJ whole genome shotgun (WGS) entry which is preliminary data.</text>
</comment>
<accession>A0A1X1YLR6</accession>
<name>A0A1X1YLR6_9MYCO</name>
<dbReference type="InterPro" id="IPR006311">
    <property type="entry name" value="TAT_signal"/>
</dbReference>
<dbReference type="CDD" id="cd13585">
    <property type="entry name" value="PBP2_TMBP_like"/>
    <property type="match status" value="1"/>
</dbReference>
<dbReference type="PANTHER" id="PTHR43649:SF30">
    <property type="entry name" value="ABC TRANSPORTER SUBSTRATE-BINDING PROTEIN"/>
    <property type="match status" value="1"/>
</dbReference>
<dbReference type="PROSITE" id="PS51318">
    <property type="entry name" value="TAT"/>
    <property type="match status" value="1"/>
</dbReference>
<dbReference type="PROSITE" id="PS51257">
    <property type="entry name" value="PROKAR_LIPOPROTEIN"/>
    <property type="match status" value="1"/>
</dbReference>
<sequence length="446" mass="47643">MRASGAQSLTRRSVLRGAGAIGAAALLPWTSACGRDDDALTFFFAANPEEADARLRIVNAFQREHPDIRVRTVLAGGDPTQQMSTFCAGGKCPDVLMAWEFNYAGLAERGVLADLNTLLDRDREFAARLRADSIPALYETFGFNGGQYAFPEQWSGAFLFYNTRIFAEAGVRPPPGRWDKPWTFGEFLDTATALARRSANGRITQWGFVDTWSPPYSAALFGMNNGTPWAVPRVNPTHLNFDDDDFLAGLQFYADLANVHRVAPAAADTQSMSTMGLFSAGKAAMALGGHWRYQTFAQADDLDFDVAILPTGPAAAAKGMAARSAIGSTGLAIAADSRHRDQAWEFVKFAAGPVGQALIGESGLFVPVLRSAIAAPGFTAAHTGISNRAVLTGGPAHSEGLPISPEWQKVHALMDRAIGPVLRGKRPATSLKTGLAPQIDEVLASA</sequence>
<organism evidence="1 2">
    <name type="scientific">Mycolicibacter longobardus</name>
    <dbReference type="NCBI Taxonomy" id="1108812"/>
    <lineage>
        <taxon>Bacteria</taxon>
        <taxon>Bacillati</taxon>
        <taxon>Actinomycetota</taxon>
        <taxon>Actinomycetes</taxon>
        <taxon>Mycobacteriales</taxon>
        <taxon>Mycobacteriaceae</taxon>
        <taxon>Mycolicibacter</taxon>
    </lineage>
</organism>
<protein>
    <submittedName>
        <fullName evidence="1">ABC transporter</fullName>
    </submittedName>
</protein>
<dbReference type="RefSeq" id="WP_085264143.1">
    <property type="nucleotide sequence ID" value="NZ_JACKVG010000012.1"/>
</dbReference>
<dbReference type="InterPro" id="IPR006059">
    <property type="entry name" value="SBP"/>
</dbReference>
<evidence type="ECO:0000313" key="2">
    <source>
        <dbReference type="Proteomes" id="UP000193866"/>
    </source>
</evidence>
<keyword evidence="2" id="KW-1185">Reference proteome</keyword>
<gene>
    <name evidence="1" type="ORF">AWC16_08930</name>
</gene>
<dbReference type="Proteomes" id="UP000193866">
    <property type="component" value="Unassembled WGS sequence"/>
</dbReference>
<dbReference type="SUPFAM" id="SSF53850">
    <property type="entry name" value="Periplasmic binding protein-like II"/>
    <property type="match status" value="1"/>
</dbReference>
<dbReference type="Gene3D" id="3.40.190.10">
    <property type="entry name" value="Periplasmic binding protein-like II"/>
    <property type="match status" value="1"/>
</dbReference>
<proteinExistence type="predicted"/>
<dbReference type="InterPro" id="IPR050490">
    <property type="entry name" value="Bact_solute-bd_prot1"/>
</dbReference>
<dbReference type="EMBL" id="LQPG01000014">
    <property type="protein sequence ID" value="ORW11965.1"/>
    <property type="molecule type" value="Genomic_DNA"/>
</dbReference>
<reference evidence="1 2" key="1">
    <citation type="submission" date="2016-01" db="EMBL/GenBank/DDBJ databases">
        <title>The new phylogeny of the genus Mycobacterium.</title>
        <authorList>
            <person name="Tarcisio F."/>
            <person name="Conor M."/>
            <person name="Antonella G."/>
            <person name="Elisabetta G."/>
            <person name="Giulia F.S."/>
            <person name="Sara T."/>
            <person name="Anna F."/>
            <person name="Clotilde B."/>
            <person name="Roberto B."/>
            <person name="Veronica D.S."/>
            <person name="Fabio R."/>
            <person name="Monica P."/>
            <person name="Olivier J."/>
            <person name="Enrico T."/>
            <person name="Nicola S."/>
        </authorList>
    </citation>
    <scope>NUCLEOTIDE SEQUENCE [LARGE SCALE GENOMIC DNA]</scope>
    <source>
        <strain evidence="1 2">DSM 45394</strain>
    </source>
</reference>
<dbReference type="PANTHER" id="PTHR43649">
    <property type="entry name" value="ARABINOSE-BINDING PROTEIN-RELATED"/>
    <property type="match status" value="1"/>
</dbReference>
<dbReference type="AlphaFoldDB" id="A0A1X1YLR6"/>